<dbReference type="GeneID" id="37053095"/>
<comment type="caution">
    <text evidence="2">The sequence shown here is derived from an EMBL/GenBank/DDBJ whole genome shotgun (WGS) entry which is preliminary data.</text>
</comment>
<dbReference type="EMBL" id="MSFU01000010">
    <property type="protein sequence ID" value="PWY74955.1"/>
    <property type="molecule type" value="Genomic_DNA"/>
</dbReference>
<dbReference type="Proteomes" id="UP000246171">
    <property type="component" value="Unassembled WGS sequence"/>
</dbReference>
<feature type="region of interest" description="Disordered" evidence="1">
    <location>
        <begin position="33"/>
        <end position="53"/>
    </location>
</feature>
<protein>
    <submittedName>
        <fullName evidence="2">Uncharacterized protein</fullName>
    </submittedName>
</protein>
<evidence type="ECO:0000256" key="1">
    <source>
        <dbReference type="SAM" id="MobiDB-lite"/>
    </source>
</evidence>
<sequence>MDGFTPSSPPPPSTIINIIIIIINQLPPTRGHRAAPLFHDPALKKPPAYESGRARTPWPIVAAPVHRCGNLNPNVELTAQG</sequence>
<evidence type="ECO:0000313" key="2">
    <source>
        <dbReference type="EMBL" id="PWY74955.1"/>
    </source>
</evidence>
<dbReference type="VEuPathDB" id="FungiDB:BO83DRAFT_377968"/>
<accession>A0A317VM57</accession>
<reference evidence="2" key="1">
    <citation type="submission" date="2016-12" db="EMBL/GenBank/DDBJ databases">
        <title>The genomes of Aspergillus section Nigri reveals drivers in fungal speciation.</title>
        <authorList>
            <consortium name="DOE Joint Genome Institute"/>
            <person name="Vesth T.C."/>
            <person name="Nybo J."/>
            <person name="Theobald S."/>
            <person name="Brandl J."/>
            <person name="Frisvad J.C."/>
            <person name="Nielsen K.F."/>
            <person name="Lyhne E.K."/>
            <person name="Kogle M.E."/>
            <person name="Kuo A."/>
            <person name="Riley R."/>
            <person name="Clum A."/>
            <person name="Nolan M."/>
            <person name="Lipzen A."/>
            <person name="Salamov A."/>
            <person name="Henrissat B."/>
            <person name="Wiebenga A."/>
            <person name="De vries R.P."/>
            <person name="Grigoriev I.V."/>
            <person name="Mortensen U.H."/>
            <person name="Andersen M.R."/>
            <person name="Baker S.E."/>
        </authorList>
    </citation>
    <scope>NUCLEOTIDE SEQUENCE</scope>
    <source>
        <strain evidence="2">CBS 122712</strain>
    </source>
</reference>
<organism evidence="2 3">
    <name type="scientific">Aspergillus eucalypticola (strain CBS 122712 / IBT 29274)</name>
    <dbReference type="NCBI Taxonomy" id="1448314"/>
    <lineage>
        <taxon>Eukaryota</taxon>
        <taxon>Fungi</taxon>
        <taxon>Dikarya</taxon>
        <taxon>Ascomycota</taxon>
        <taxon>Pezizomycotina</taxon>
        <taxon>Eurotiomycetes</taxon>
        <taxon>Eurotiomycetidae</taxon>
        <taxon>Eurotiales</taxon>
        <taxon>Aspergillaceae</taxon>
        <taxon>Aspergillus</taxon>
        <taxon>Aspergillus subgen. Circumdati</taxon>
    </lineage>
</organism>
<proteinExistence type="predicted"/>
<dbReference type="RefSeq" id="XP_025389050.1">
    <property type="nucleotide sequence ID" value="XM_025531133.1"/>
</dbReference>
<evidence type="ECO:0000313" key="3">
    <source>
        <dbReference type="Proteomes" id="UP000246171"/>
    </source>
</evidence>
<dbReference type="AlphaFoldDB" id="A0A317VM57"/>
<name>A0A317VM57_ASPEC</name>
<gene>
    <name evidence="2" type="ORF">BO83DRAFT_377968</name>
</gene>
<keyword evidence="3" id="KW-1185">Reference proteome</keyword>